<evidence type="ECO:0000313" key="1">
    <source>
        <dbReference type="EMBL" id="KAF3769935.1"/>
    </source>
</evidence>
<name>A0A9P4YC40_CRYP1</name>
<dbReference type="Proteomes" id="UP000803844">
    <property type="component" value="Unassembled WGS sequence"/>
</dbReference>
<gene>
    <name evidence="1" type="ORF">M406DRAFT_59091</name>
</gene>
<comment type="caution">
    <text evidence="1">The sequence shown here is derived from an EMBL/GenBank/DDBJ whole genome shotgun (WGS) entry which is preliminary data.</text>
</comment>
<dbReference type="EMBL" id="MU032344">
    <property type="protein sequence ID" value="KAF3769935.1"/>
    <property type="molecule type" value="Genomic_DNA"/>
</dbReference>
<reference evidence="1" key="1">
    <citation type="journal article" date="2020" name="Phytopathology">
        <title>Genome sequence of the chestnut blight fungus Cryphonectria parasitica EP155: A fundamental resource for an archetypical invasive plant pathogen.</title>
        <authorList>
            <person name="Crouch J.A."/>
            <person name="Dawe A."/>
            <person name="Aerts A."/>
            <person name="Barry K."/>
            <person name="Churchill A.C.L."/>
            <person name="Grimwood J."/>
            <person name="Hillman B."/>
            <person name="Milgroom M.G."/>
            <person name="Pangilinan J."/>
            <person name="Smith M."/>
            <person name="Salamov A."/>
            <person name="Schmutz J."/>
            <person name="Yadav J."/>
            <person name="Grigoriev I.V."/>
            <person name="Nuss D."/>
        </authorList>
    </citation>
    <scope>NUCLEOTIDE SEQUENCE</scope>
    <source>
        <strain evidence="1">EP155</strain>
    </source>
</reference>
<sequence length="67" mass="7777">MSAFLPDEGGYLCAFCAKTTKTNTAMQKQTIQKHYPEYRHHTNRMLPHLIIYTPSPSIFFISTDRAR</sequence>
<evidence type="ECO:0000313" key="2">
    <source>
        <dbReference type="Proteomes" id="UP000803844"/>
    </source>
</evidence>
<protein>
    <submittedName>
        <fullName evidence="1">Uncharacterized protein</fullName>
    </submittedName>
</protein>
<dbReference type="RefSeq" id="XP_040780896.1">
    <property type="nucleotide sequence ID" value="XM_040924624.1"/>
</dbReference>
<dbReference type="AlphaFoldDB" id="A0A9P4YC40"/>
<keyword evidence="2" id="KW-1185">Reference proteome</keyword>
<dbReference type="GeneID" id="63841753"/>
<accession>A0A9P4YC40</accession>
<proteinExistence type="predicted"/>
<organism evidence="1 2">
    <name type="scientific">Cryphonectria parasitica (strain ATCC 38755 / EP155)</name>
    <dbReference type="NCBI Taxonomy" id="660469"/>
    <lineage>
        <taxon>Eukaryota</taxon>
        <taxon>Fungi</taxon>
        <taxon>Dikarya</taxon>
        <taxon>Ascomycota</taxon>
        <taxon>Pezizomycotina</taxon>
        <taxon>Sordariomycetes</taxon>
        <taxon>Sordariomycetidae</taxon>
        <taxon>Diaporthales</taxon>
        <taxon>Cryphonectriaceae</taxon>
        <taxon>Cryphonectria-Endothia species complex</taxon>
        <taxon>Cryphonectria</taxon>
    </lineage>
</organism>